<proteinExistence type="inferred from homology"/>
<dbReference type="UniPathway" id="UPA00299"/>
<dbReference type="Gene3D" id="3.40.50.1000">
    <property type="entry name" value="HAD superfamily/HAD-like"/>
    <property type="match status" value="1"/>
</dbReference>
<dbReference type="PANTHER" id="PTHR43768">
    <property type="entry name" value="TREHALOSE 6-PHOSPHATE PHOSPHATASE"/>
    <property type="match status" value="1"/>
</dbReference>
<evidence type="ECO:0000256" key="2">
    <source>
        <dbReference type="RuleBase" id="RU361117"/>
    </source>
</evidence>
<comment type="caution">
    <text evidence="4">The sequence shown here is derived from an EMBL/GenBank/DDBJ whole genome shotgun (WGS) entry which is preliminary data.</text>
</comment>
<organism evidence="4 5">
    <name type="scientific">Teichococcus oryzae</name>
    <dbReference type="NCBI Taxonomy" id="1608942"/>
    <lineage>
        <taxon>Bacteria</taxon>
        <taxon>Pseudomonadati</taxon>
        <taxon>Pseudomonadota</taxon>
        <taxon>Alphaproteobacteria</taxon>
        <taxon>Acetobacterales</taxon>
        <taxon>Roseomonadaceae</taxon>
        <taxon>Roseomonas</taxon>
    </lineage>
</organism>
<name>A0A5B2TCA8_9PROT</name>
<evidence type="ECO:0000313" key="5">
    <source>
        <dbReference type="Proteomes" id="UP000322110"/>
    </source>
</evidence>
<dbReference type="Proteomes" id="UP000322110">
    <property type="component" value="Unassembled WGS sequence"/>
</dbReference>
<comment type="similarity">
    <text evidence="2">Belongs to the trehalose phosphatase family.</text>
</comment>
<reference evidence="4 5" key="1">
    <citation type="journal article" date="2015" name="Int. J. Syst. Evol. Microbiol.">
        <title>Roseomonas oryzae sp. nov., isolated from paddy rhizosphere soil.</title>
        <authorList>
            <person name="Ramaprasad E.V."/>
            <person name="Sasikala Ch."/>
            <person name="Ramana Ch.V."/>
        </authorList>
    </citation>
    <scope>NUCLEOTIDE SEQUENCE [LARGE SCALE GENOMIC DNA]</scope>
    <source>
        <strain evidence="4 5">KCTC 42542</strain>
    </source>
</reference>
<dbReference type="EC" id="3.1.3.12" evidence="2"/>
<dbReference type="AlphaFoldDB" id="A0A5B2TCA8"/>
<dbReference type="SUPFAM" id="SSF56784">
    <property type="entry name" value="HAD-like"/>
    <property type="match status" value="1"/>
</dbReference>
<dbReference type="GO" id="GO:0004805">
    <property type="term" value="F:trehalose-phosphatase activity"/>
    <property type="evidence" value="ECO:0007669"/>
    <property type="project" value="UniProtKB-EC"/>
</dbReference>
<dbReference type="EMBL" id="VUKA01000017">
    <property type="protein sequence ID" value="KAA2211723.1"/>
    <property type="molecule type" value="Genomic_DNA"/>
</dbReference>
<keyword evidence="2" id="KW-0460">Magnesium</keyword>
<dbReference type="PANTHER" id="PTHR43768:SF3">
    <property type="entry name" value="TREHALOSE 6-PHOSPHATE PHOSPHATASE"/>
    <property type="match status" value="1"/>
</dbReference>
<dbReference type="Pfam" id="PF02358">
    <property type="entry name" value="Trehalose_PPase"/>
    <property type="match status" value="1"/>
</dbReference>
<accession>A0A5B2TCA8</accession>
<gene>
    <name evidence="4" type="primary">otsB</name>
    <name evidence="4" type="ORF">F0Q34_18790</name>
</gene>
<comment type="function">
    <text evidence="2">Removes the phosphate from trehalose 6-phosphate to produce free trehalose.</text>
</comment>
<evidence type="ECO:0000313" key="4">
    <source>
        <dbReference type="EMBL" id="KAA2211723.1"/>
    </source>
</evidence>
<feature type="compositionally biased region" description="Pro residues" evidence="3">
    <location>
        <begin position="8"/>
        <end position="21"/>
    </location>
</feature>
<evidence type="ECO:0000256" key="3">
    <source>
        <dbReference type="SAM" id="MobiDB-lite"/>
    </source>
</evidence>
<keyword evidence="5" id="KW-1185">Reference proteome</keyword>
<feature type="region of interest" description="Disordered" evidence="3">
    <location>
        <begin position="1"/>
        <end position="22"/>
    </location>
</feature>
<dbReference type="OrthoDB" id="9814913at2"/>
<dbReference type="RefSeq" id="WP_149813800.1">
    <property type="nucleotide sequence ID" value="NZ_VUKA01000017.1"/>
</dbReference>
<dbReference type="InterPro" id="IPR003337">
    <property type="entry name" value="Trehalose_PPase"/>
</dbReference>
<comment type="catalytic activity">
    <reaction evidence="2">
        <text>alpha,alpha-trehalose 6-phosphate + H2O = alpha,alpha-trehalose + phosphate</text>
        <dbReference type="Rhea" id="RHEA:23420"/>
        <dbReference type="ChEBI" id="CHEBI:15377"/>
        <dbReference type="ChEBI" id="CHEBI:16551"/>
        <dbReference type="ChEBI" id="CHEBI:43474"/>
        <dbReference type="ChEBI" id="CHEBI:58429"/>
        <dbReference type="EC" id="3.1.3.12"/>
    </reaction>
</comment>
<keyword evidence="2" id="KW-0479">Metal-binding</keyword>
<comment type="cofactor">
    <cofactor evidence="2">
        <name>Mg(2+)</name>
        <dbReference type="ChEBI" id="CHEBI:18420"/>
    </cofactor>
</comment>
<dbReference type="GO" id="GO:0005992">
    <property type="term" value="P:trehalose biosynthetic process"/>
    <property type="evidence" value="ECO:0007669"/>
    <property type="project" value="UniProtKB-UniPathway"/>
</dbReference>
<protein>
    <recommendedName>
        <fullName evidence="2">Trehalose 6-phosphate phosphatase</fullName>
        <ecNumber evidence="2">3.1.3.12</ecNumber>
    </recommendedName>
</protein>
<dbReference type="InterPro" id="IPR044651">
    <property type="entry name" value="OTSB-like"/>
</dbReference>
<dbReference type="InterPro" id="IPR023214">
    <property type="entry name" value="HAD_sf"/>
</dbReference>
<dbReference type="GO" id="GO:0046872">
    <property type="term" value="F:metal ion binding"/>
    <property type="evidence" value="ECO:0007669"/>
    <property type="project" value="UniProtKB-KW"/>
</dbReference>
<dbReference type="InterPro" id="IPR036412">
    <property type="entry name" value="HAD-like_sf"/>
</dbReference>
<comment type="pathway">
    <text evidence="2">Glycan biosynthesis; trehalose biosynthesis.</text>
</comment>
<sequence length="259" mass="27184">MEPTALPDGPPLPPPPSPPLPGADAALFLDLDGTLIEIAPRPDAVVVPPHLPALLTRLAAGLGGAVAIVTGRGLEVAKELARGGQDQPPPIAFAAEHGSIIDGAALPGAHIPPMPLPPSPPPAWREEAEAFVRARPGLLLEEKRHGFVLHFRAVPEQGEAATAFLQSLVAGTEFQVLPAHAAAELRPRAADKGTAVQWLMRHPPFAGRVPLFIGDDVTDEYGIEACRALGGTGYRIPLAFAGPVAVHDWLRRLADRLEA</sequence>
<evidence type="ECO:0000256" key="1">
    <source>
        <dbReference type="ARBA" id="ARBA00022801"/>
    </source>
</evidence>
<dbReference type="NCBIfam" id="TIGR00685">
    <property type="entry name" value="T6PP"/>
    <property type="match status" value="1"/>
</dbReference>
<keyword evidence="1 2" id="KW-0378">Hydrolase</keyword>
<dbReference type="Gene3D" id="3.30.70.1020">
    <property type="entry name" value="Trehalose-6-phosphate phosphatase related protein, domain 2"/>
    <property type="match status" value="1"/>
</dbReference>